<evidence type="ECO:0000256" key="5">
    <source>
        <dbReference type="SAM" id="Phobius"/>
    </source>
</evidence>
<dbReference type="EMBL" id="NAJO01000047">
    <property type="protein sequence ID" value="OQN98273.1"/>
    <property type="molecule type" value="Genomic_DNA"/>
</dbReference>
<keyword evidence="9" id="KW-1185">Reference proteome</keyword>
<keyword evidence="3" id="KW-0963">Cytoplasm</keyword>
<feature type="domain" description="NAA35-like N-terminal" evidence="6">
    <location>
        <begin position="58"/>
        <end position="220"/>
    </location>
</feature>
<dbReference type="InterPro" id="IPR007244">
    <property type="entry name" value="Naa35_N"/>
</dbReference>
<evidence type="ECO:0000256" key="3">
    <source>
        <dbReference type="ARBA" id="ARBA00022490"/>
    </source>
</evidence>
<dbReference type="OrthoDB" id="269405at2759"/>
<dbReference type="InterPro" id="IPR057982">
    <property type="entry name" value="TPR_NAA35"/>
</dbReference>
<evidence type="ECO:0000313" key="8">
    <source>
        <dbReference type="EMBL" id="OQN98273.1"/>
    </source>
</evidence>
<name>A0A1V8SGR1_9PEZI</name>
<proteinExistence type="inferred from homology"/>
<comment type="similarity">
    <text evidence="2">Belongs to the MAK10 family.</text>
</comment>
<keyword evidence="5" id="KW-1133">Transmembrane helix</keyword>
<dbReference type="InterPro" id="IPR057983">
    <property type="entry name" value="NAA35-like_N"/>
</dbReference>
<gene>
    <name evidence="8" type="ORF">B0A48_15549</name>
</gene>
<feature type="transmembrane region" description="Helical" evidence="5">
    <location>
        <begin position="863"/>
        <end position="882"/>
    </location>
</feature>
<evidence type="ECO:0000256" key="1">
    <source>
        <dbReference type="ARBA" id="ARBA00004496"/>
    </source>
</evidence>
<evidence type="ECO:0000256" key="2">
    <source>
        <dbReference type="ARBA" id="ARBA00006289"/>
    </source>
</evidence>
<organism evidence="8 9">
    <name type="scientific">Cryoendolithus antarcticus</name>
    <dbReference type="NCBI Taxonomy" id="1507870"/>
    <lineage>
        <taxon>Eukaryota</taxon>
        <taxon>Fungi</taxon>
        <taxon>Dikarya</taxon>
        <taxon>Ascomycota</taxon>
        <taxon>Pezizomycotina</taxon>
        <taxon>Dothideomycetes</taxon>
        <taxon>Dothideomycetidae</taxon>
        <taxon>Cladosporiales</taxon>
        <taxon>Cladosporiaceae</taxon>
        <taxon>Cryoendolithus</taxon>
    </lineage>
</organism>
<feature type="region of interest" description="Disordered" evidence="4">
    <location>
        <begin position="1405"/>
        <end position="1437"/>
    </location>
</feature>
<dbReference type="PANTHER" id="PTHR21373:SF0">
    <property type="entry name" value="N-ALPHA-ACETYLTRANSFERASE 35, NATC AUXILIARY SUBUNIT"/>
    <property type="match status" value="1"/>
</dbReference>
<sequence>MKATNEGDSVNVNGTNGDAYANAAARLAEEAKAFRPSYQRKPEDVTAAFARASKALPPGELVKDEFFTLFEAVAALEIMDPKMDSGVILPGESEDIGLDAGTPLTPAQVIGIMDHLWCLEAAWLEGYPLSQTIYTSVHVDALMAPENRHPYSLPSLPSAGDQATEAGLTHVVLRAYCIAVIKSVECVLQMVQSQNFYEEEDFVTHLFGRELLPKTTEQEAVDLLNDAASYVDIHELDSDVADALHIRLDARKMYLLATAGEAIQWTFLPSTLDELRRGHPLAQSIDGASTDKVQRHLATSTPPRPTLDVKWEDAVQQWSRLYADANEVSRLTEFWIRQSPACLQRATWTFAARNSCTYARALFQDRLFADGKIAADVPHFDLLLTDIRDLVLAGDTLGDTASFEVEATTDPRHRCARIVESFMDKAFDEYMNLYRMVCQNRCRIRRTFTQALPLLEQLETHVATEAESELLTITPGRRLNTSLGKQVLLNPLSTWSRYYKLKIMAETVHLGFETDIYLDYEMGPMYWYLTQLVIERYKLLEHVDAFLHARIGVLSTSSPAHHADEIDTARIWTSYLMADANATIAIATALSMIHNFILDHDLIKPASRSYAKSRLVHEARMKPYLAITSPAVPSAETCIRAGRVQESTSVTLHRIEETITSAKSHLAVLKKADIAAAKYRGSQERWKLEIKQSETTCVAISVAVTVLKRALASATSEVSCLDRLANKYQEIHSLKSSKADLKRRSVYLEKVAHDLELAQADGPAISADASVYEVTRQPVKRERRNKNLEQRLNDKTDERFRPIGNFLALLVKLLLSSPVWFVYTQWLWRTLRKGRPMTLGGLDAAASLQTDIFSLFHRELWKLNIGVVLIAIALCLQIPQLITPATLTVVSRNESAVVPSMVPHLDIVNASQARRYAYFTATNATIPSANPHHFTFNGPRTIMLLITTAVASAGRILSLSPPSTRSSYRQTFIGPYIKCGDANATEIEYIDALQRNRNTALKVTHLRETLGYYAFTPSFDVHTKDNNTIYHDGVAFTALEQPRLQQVPRNATNEIWLKYYRYQTGASGDFALASNGSKIPEPSYSICRLLNTTYSINATFQNGIQTVHDFTLDHMQAVEYPDNDPSKASSLGQQAYTAFMSAVTDQLVGSIGLVTSTAENATADSSYSSVDTSLSHTSLIGSNDLDYAFDLNAIAQGISWSKYTRPHNLSDQRLLDKALAQNQTLPFLIEQLSFNSTVSLMTAPLLSPSRLIDTIQTRRVNIYSYNAHNLWLAYGLADFFVLLAMLLGVFAIRENYAIHNLLISTVLAFSRGPQLAALFPPCRHGKKPAPQTMKSHVTLRPKENGGETLVPASDEQVKPVPVKPEPDAVKHEQDLPMTKSEAELAAKLAEREAYNANCDERGAAVSSGTIKTEPGTETQVAAHEPSEQGEVFDGPSPLEAVHPIVYYRGKRYYDCYRPGQPDPQRPN</sequence>
<dbReference type="Proteomes" id="UP000192596">
    <property type="component" value="Unassembled WGS sequence"/>
</dbReference>
<keyword evidence="5" id="KW-0812">Transmembrane</keyword>
<comment type="subcellular location">
    <subcellularLocation>
        <location evidence="1">Cytoplasm</location>
    </subcellularLocation>
</comment>
<evidence type="ECO:0000256" key="4">
    <source>
        <dbReference type="SAM" id="MobiDB-lite"/>
    </source>
</evidence>
<feature type="transmembrane region" description="Helical" evidence="5">
    <location>
        <begin position="806"/>
        <end position="828"/>
    </location>
</feature>
<dbReference type="GO" id="GO:0031417">
    <property type="term" value="C:NatC complex"/>
    <property type="evidence" value="ECO:0007669"/>
    <property type="project" value="InterPro"/>
</dbReference>
<feature type="compositionally biased region" description="Polar residues" evidence="4">
    <location>
        <begin position="1406"/>
        <end position="1419"/>
    </location>
</feature>
<dbReference type="Pfam" id="PF04112">
    <property type="entry name" value="Mak10"/>
    <property type="match status" value="1"/>
</dbReference>
<evidence type="ECO:0000313" key="9">
    <source>
        <dbReference type="Proteomes" id="UP000192596"/>
    </source>
</evidence>
<dbReference type="Pfam" id="PF25789">
    <property type="entry name" value="TPR_NAA35"/>
    <property type="match status" value="1"/>
</dbReference>
<keyword evidence="5" id="KW-0472">Membrane</keyword>
<dbReference type="STRING" id="1507870.A0A1V8SGR1"/>
<accession>A0A1V8SGR1</accession>
<dbReference type="PANTHER" id="PTHR21373">
    <property type="entry name" value="GLUCOSE REPRESSIBLE PROTEIN MAK10"/>
    <property type="match status" value="1"/>
</dbReference>
<reference evidence="9" key="1">
    <citation type="submission" date="2017-03" db="EMBL/GenBank/DDBJ databases">
        <title>Genomes of endolithic fungi from Antarctica.</title>
        <authorList>
            <person name="Coleine C."/>
            <person name="Masonjones S."/>
            <person name="Stajich J.E."/>
        </authorList>
    </citation>
    <scope>NUCLEOTIDE SEQUENCE [LARGE SCALE GENOMIC DNA]</scope>
    <source>
        <strain evidence="9">CCFEE 5527</strain>
    </source>
</reference>
<evidence type="ECO:0000259" key="7">
    <source>
        <dbReference type="Pfam" id="PF25789"/>
    </source>
</evidence>
<feature type="region of interest" description="Disordered" evidence="4">
    <location>
        <begin position="1340"/>
        <end position="1362"/>
    </location>
</feature>
<feature type="domain" description="NAA35-like TPR repeats" evidence="7">
    <location>
        <begin position="348"/>
        <end position="711"/>
    </location>
</feature>
<dbReference type="InParanoid" id="A0A1V8SGR1"/>
<protein>
    <submittedName>
        <fullName evidence="8">Uncharacterized protein</fullName>
    </submittedName>
</protein>
<comment type="caution">
    <text evidence="8">The sequence shown here is derived from an EMBL/GenBank/DDBJ whole genome shotgun (WGS) entry which is preliminary data.</text>
</comment>
<feature type="transmembrane region" description="Helical" evidence="5">
    <location>
        <begin position="1271"/>
        <end position="1292"/>
    </location>
</feature>
<evidence type="ECO:0000259" key="6">
    <source>
        <dbReference type="Pfam" id="PF04112"/>
    </source>
</evidence>